<dbReference type="Proteomes" id="UP000625316">
    <property type="component" value="Unassembled WGS sequence"/>
</dbReference>
<feature type="non-terminal residue" evidence="2">
    <location>
        <position position="129"/>
    </location>
</feature>
<dbReference type="Pfam" id="PF03358">
    <property type="entry name" value="FMN_red"/>
    <property type="match status" value="1"/>
</dbReference>
<organism evidence="2 3">
    <name type="scientific">Romeriopsis navalis LEGE 11480</name>
    <dbReference type="NCBI Taxonomy" id="2777977"/>
    <lineage>
        <taxon>Bacteria</taxon>
        <taxon>Bacillati</taxon>
        <taxon>Cyanobacteriota</taxon>
        <taxon>Cyanophyceae</taxon>
        <taxon>Leptolyngbyales</taxon>
        <taxon>Leptolyngbyaceae</taxon>
        <taxon>Romeriopsis</taxon>
        <taxon>Romeriopsis navalis</taxon>
    </lineage>
</organism>
<name>A0A928Z675_9CYAN</name>
<evidence type="ECO:0000259" key="1">
    <source>
        <dbReference type="PROSITE" id="PS50902"/>
    </source>
</evidence>
<sequence>MVTVAIVYFSGADHTHRMAEALAEGAQAAGAAAQLCRVLGTQIVDGRWADAGIRSAMLAADAIVFGSPTYMGGVSAQLKACIDGMADEWMRSGLKDKVAGGFTHSGSVSGDKQGTLLYLAINAMQQGMI</sequence>
<proteinExistence type="predicted"/>
<dbReference type="EMBL" id="JADEXQ010000123">
    <property type="protein sequence ID" value="MBE9032747.1"/>
    <property type="molecule type" value="Genomic_DNA"/>
</dbReference>
<dbReference type="AlphaFoldDB" id="A0A928Z675"/>
<dbReference type="PROSITE" id="PS50902">
    <property type="entry name" value="FLAVODOXIN_LIKE"/>
    <property type="match status" value="1"/>
</dbReference>
<evidence type="ECO:0000313" key="3">
    <source>
        <dbReference type="Proteomes" id="UP000625316"/>
    </source>
</evidence>
<feature type="domain" description="Flavodoxin-like" evidence="1">
    <location>
        <begin position="4"/>
        <end position="129"/>
    </location>
</feature>
<dbReference type="RefSeq" id="WP_264327564.1">
    <property type="nucleotide sequence ID" value="NZ_JADEXQ010000123.1"/>
</dbReference>
<dbReference type="SUPFAM" id="SSF52218">
    <property type="entry name" value="Flavoproteins"/>
    <property type="match status" value="1"/>
</dbReference>
<dbReference type="GO" id="GO:0010181">
    <property type="term" value="F:FMN binding"/>
    <property type="evidence" value="ECO:0007669"/>
    <property type="project" value="InterPro"/>
</dbReference>
<keyword evidence="3" id="KW-1185">Reference proteome</keyword>
<comment type="caution">
    <text evidence="2">The sequence shown here is derived from an EMBL/GenBank/DDBJ whole genome shotgun (WGS) entry which is preliminary data.</text>
</comment>
<dbReference type="Gene3D" id="3.40.50.360">
    <property type="match status" value="1"/>
</dbReference>
<dbReference type="InterPro" id="IPR029039">
    <property type="entry name" value="Flavoprotein-like_sf"/>
</dbReference>
<dbReference type="GO" id="GO:0003955">
    <property type="term" value="F:NAD(P)H dehydrogenase (quinone) activity"/>
    <property type="evidence" value="ECO:0007669"/>
    <property type="project" value="TreeGrafter"/>
</dbReference>
<dbReference type="PANTHER" id="PTHR30546">
    <property type="entry name" value="FLAVODOXIN-RELATED PROTEIN WRBA-RELATED"/>
    <property type="match status" value="1"/>
</dbReference>
<dbReference type="PANTHER" id="PTHR30546:SF23">
    <property type="entry name" value="FLAVOPROTEIN-LIKE PROTEIN YCP4-RELATED"/>
    <property type="match status" value="1"/>
</dbReference>
<reference evidence="2" key="1">
    <citation type="submission" date="2020-10" db="EMBL/GenBank/DDBJ databases">
        <authorList>
            <person name="Castelo-Branco R."/>
            <person name="Eusebio N."/>
            <person name="Adriana R."/>
            <person name="Vieira A."/>
            <person name="Brugerolle De Fraissinette N."/>
            <person name="Rezende De Castro R."/>
            <person name="Schneider M.P."/>
            <person name="Vasconcelos V."/>
            <person name="Leao P.N."/>
        </authorList>
    </citation>
    <scope>NUCLEOTIDE SEQUENCE</scope>
    <source>
        <strain evidence="2">LEGE 11480</strain>
    </source>
</reference>
<protein>
    <submittedName>
        <fullName evidence="2">Flavodoxin family protein</fullName>
    </submittedName>
</protein>
<evidence type="ECO:0000313" key="2">
    <source>
        <dbReference type="EMBL" id="MBE9032747.1"/>
    </source>
</evidence>
<dbReference type="InterPro" id="IPR008254">
    <property type="entry name" value="Flavodoxin/NO_synth"/>
</dbReference>
<dbReference type="GO" id="GO:0016020">
    <property type="term" value="C:membrane"/>
    <property type="evidence" value="ECO:0007669"/>
    <property type="project" value="TreeGrafter"/>
</dbReference>
<dbReference type="InterPro" id="IPR005025">
    <property type="entry name" value="FMN_Rdtase-like_dom"/>
</dbReference>
<accession>A0A928Z675</accession>
<gene>
    <name evidence="2" type="ORF">IQ266_23710</name>
</gene>